<feature type="domain" description="Nucleoporin POM152 immunoglobulin-like" evidence="2">
    <location>
        <begin position="570"/>
        <end position="674"/>
    </location>
</feature>
<dbReference type="GO" id="GO:0006999">
    <property type="term" value="P:nuclear pore organization"/>
    <property type="evidence" value="ECO:0007669"/>
    <property type="project" value="TreeGrafter"/>
</dbReference>
<dbReference type="RefSeq" id="XP_007830315.1">
    <property type="nucleotide sequence ID" value="XM_007832124.1"/>
</dbReference>
<feature type="domain" description="Nucleoporin POM152 immunoglobulin-like" evidence="2">
    <location>
        <begin position="890"/>
        <end position="982"/>
    </location>
</feature>
<dbReference type="Pfam" id="PF24519">
    <property type="entry name" value="Ig-like_Pom152_1"/>
    <property type="match status" value="1"/>
</dbReference>
<reference evidence="8" key="1">
    <citation type="journal article" date="2015" name="BMC Genomics">
        <title>Genomic and transcriptomic analysis of the endophytic fungus Pestalotiopsis fici reveals its lifestyle and high potential for synthesis of natural products.</title>
        <authorList>
            <person name="Wang X."/>
            <person name="Zhang X."/>
            <person name="Liu L."/>
            <person name="Xiang M."/>
            <person name="Wang W."/>
            <person name="Sun X."/>
            <person name="Che Y."/>
            <person name="Guo L."/>
            <person name="Liu G."/>
            <person name="Guo L."/>
            <person name="Wang C."/>
            <person name="Yin W.B."/>
            <person name="Stadler M."/>
            <person name="Zhang X."/>
            <person name="Liu X."/>
        </authorList>
    </citation>
    <scope>NUCLEOTIDE SEQUENCE [LARGE SCALE GENOMIC DNA]</scope>
    <source>
        <strain evidence="8">W106-1 / CGMCC3.15140</strain>
    </source>
</reference>
<evidence type="ECO:0000256" key="1">
    <source>
        <dbReference type="SAM" id="MobiDB-lite"/>
    </source>
</evidence>
<dbReference type="InterPro" id="IPR056543">
    <property type="entry name" value="Ig-like_POM152_9th"/>
</dbReference>
<dbReference type="InterPro" id="IPR037701">
    <property type="entry name" value="Pom152"/>
</dbReference>
<keyword evidence="8" id="KW-1185">Reference proteome</keyword>
<dbReference type="InterPro" id="IPR056542">
    <property type="entry name" value="Ig-like_POM152_1st"/>
</dbReference>
<dbReference type="KEGG" id="pfy:PFICI_03543"/>
<name>W3XHF8_PESFW</name>
<dbReference type="Pfam" id="PF24097">
    <property type="entry name" value="TMD_POM152"/>
    <property type="match status" value="1"/>
</dbReference>
<gene>
    <name evidence="7" type="ORF">PFICI_03543</name>
</gene>
<dbReference type="PANTHER" id="PTHR28206">
    <property type="entry name" value="NUCLEOPORIN POM152"/>
    <property type="match status" value="1"/>
</dbReference>
<evidence type="ECO:0008006" key="9">
    <source>
        <dbReference type="Google" id="ProtNLM"/>
    </source>
</evidence>
<dbReference type="Proteomes" id="UP000030651">
    <property type="component" value="Unassembled WGS sequence"/>
</dbReference>
<dbReference type="InterPro" id="IPR056540">
    <property type="entry name" value="TMD_POM152"/>
</dbReference>
<feature type="domain" description="Nucleoporin POM152 Ig-like" evidence="4">
    <location>
        <begin position="1184"/>
        <end position="1260"/>
    </location>
</feature>
<evidence type="ECO:0000259" key="5">
    <source>
        <dbReference type="Pfam" id="PF24519"/>
    </source>
</evidence>
<evidence type="ECO:0000313" key="8">
    <source>
        <dbReference type="Proteomes" id="UP000030651"/>
    </source>
</evidence>
<proteinExistence type="predicted"/>
<evidence type="ECO:0000313" key="7">
    <source>
        <dbReference type="EMBL" id="ETS85518.1"/>
    </source>
</evidence>
<sequence>MNETPRVRSGWFPQTPGTVAPRQRREQPPTPGSTPRQQRPARPSLPPAPENRTAAAAATDRPPLIPLTVIDAPSQRFYAVSIYFALFAYRFWDWLSVVEEDTGSFALFAKWIVIDFTFLFVVLPTFRIPWLDFSQPVVITLFAWQQALNWVLMFNVQVSWTAWLLGVVKIFYDRGELSISEHNVKVSSILQNSSLIMGKQIINILPEGSALLNPEKTPFCIGQGGKNVVAVPLYFNATIPAEVELIRIDLETNNEEVVKFTKSQIREIDRQAKKITEDGTVTSYKYDVPIKKSGAYRLHKVLDEYKLEVQRITEPTYVVPCPRAQVRRAESSNRCINDLSDLSLDVHGTPPLKIVYSRTINGKDHSFHFQSLQPDGFSSPLLGSARTSGLILQDGEDVSWARAQTVAVSLNESMSQAGDWQYSIDEVHDVFGNVVKYTVSGDDVEAKPKPKHLAQNYHVRERPQATLRGCDLRNPLKVAKGQSTNLPVSFSLPGRAASQTGYTLTWQFSPIDTLSKSGDHGDVVETGTFVAKNAVDQPAISAPGLYTLKSISCDSCEGEIEEPSSCLLLNPLEPKLSLRSEEIPDKCAGNSIGLRVDLDLVGTPPFKVVYDVISDTERSHRESVMVKGLRQQIELLPRNAGRYQYRFRQLEDAIYKNIPLPLSDEYYLEQNVKPPASAFFRDQPAAISACLDEPIKADVALRGDGPFILEWELVHEGKKKSHKVTDITTESFTIQTDPLSRGGDYTLALTSIQDKTGCRIFLKEEIKITVRRQRPRAAFGVIENKKTTTVVEDAKVNIPLKLSGEAPWRVTYRNTESSRGDQTIVARSNNDFLEVSERGTFEILDVSDRQCHGQVDPKMSTFEVNWFQRPELALVQTETISQRGSVFVKQDVCEGDIDGFEVALKGSPPYHVSYELKHKPKSGSGSVARKEFDAAMPKASIPMDTNKAGLYTYKFSALADNLYNNDKRKFQPLTLEQTVNAKPTASFARPGQIFKLCVSEQDYEEKIPINLQGVAPFYVEIEIRHHTGSIPETFRIPSIPSNTYGIQIPRQYLKLGAQTVRIRKVRDARGCQQKIEVGGPSVQVQLYDAPAIYPLETRNDYCVGERIAYTLSGTPPFEVHYTFAGEEKKAKSQTTTFRRIAEAPGEFKITSISDKASECRAAIDLSKTIHPMPSVRISRGKIVRTDIHEGSEVEILFEFWGTPPFEFTYTRSTNAKKGQKSHVLETRHDVSYENQKVVTASLEGTYEVVAIKDKFCAFSTMTSEGKSKGSGQKMLTY</sequence>
<dbReference type="GO" id="GO:0070762">
    <property type="term" value="C:nuclear pore transmembrane ring"/>
    <property type="evidence" value="ECO:0007669"/>
    <property type="project" value="TreeGrafter"/>
</dbReference>
<dbReference type="eggNOG" id="ENOG502QQ5B">
    <property type="taxonomic scope" value="Eukaryota"/>
</dbReference>
<evidence type="ECO:0000259" key="4">
    <source>
        <dbReference type="Pfam" id="PF24312"/>
    </source>
</evidence>
<dbReference type="HOGENOM" id="CLU_002415_0_0_1"/>
<dbReference type="STRING" id="1229662.W3XHF8"/>
<feature type="domain" description="Nucleoporin POM152 Ig-like" evidence="4">
    <location>
        <begin position="462"/>
        <end position="566"/>
    </location>
</feature>
<dbReference type="AlphaFoldDB" id="W3XHF8"/>
<dbReference type="FunCoup" id="W3XHF8">
    <property type="interactions" value="82"/>
</dbReference>
<dbReference type="Pfam" id="PF23664">
    <property type="entry name" value="Ig_Pom152"/>
    <property type="match status" value="2"/>
</dbReference>
<dbReference type="OrthoDB" id="5529162at2759"/>
<evidence type="ECO:0000259" key="2">
    <source>
        <dbReference type="Pfam" id="PF23664"/>
    </source>
</evidence>
<dbReference type="EMBL" id="KI912110">
    <property type="protein sequence ID" value="ETS85518.1"/>
    <property type="molecule type" value="Genomic_DNA"/>
</dbReference>
<evidence type="ECO:0000259" key="6">
    <source>
        <dbReference type="Pfam" id="PF24527"/>
    </source>
</evidence>
<protein>
    <recommendedName>
        <fullName evidence="9">Nucleoporin POM152</fullName>
    </recommendedName>
</protein>
<dbReference type="GO" id="GO:0006606">
    <property type="term" value="P:protein import into nucleus"/>
    <property type="evidence" value="ECO:0007669"/>
    <property type="project" value="TreeGrafter"/>
</dbReference>
<feature type="region of interest" description="Disordered" evidence="1">
    <location>
        <begin position="1"/>
        <end position="57"/>
    </location>
</feature>
<dbReference type="Pfam" id="PF24312">
    <property type="entry name" value="Ig-like_POM152"/>
    <property type="match status" value="3"/>
</dbReference>
<dbReference type="Pfam" id="PF24527">
    <property type="entry name" value="Ig-like_Pom152_9"/>
    <property type="match status" value="1"/>
</dbReference>
<dbReference type="InterPro" id="IPR056544">
    <property type="entry name" value="Ig_POM152"/>
</dbReference>
<accession>W3XHF8</accession>
<dbReference type="OMA" id="DRSNCKR"/>
<dbReference type="GeneID" id="19268556"/>
<feature type="domain" description="Nucleoporin POM152 N-terminal transmembrane" evidence="3">
    <location>
        <begin position="71"/>
        <end position="156"/>
    </location>
</feature>
<evidence type="ECO:0000259" key="3">
    <source>
        <dbReference type="Pfam" id="PF24097"/>
    </source>
</evidence>
<dbReference type="GO" id="GO:0017056">
    <property type="term" value="F:structural constituent of nuclear pore"/>
    <property type="evidence" value="ECO:0007669"/>
    <property type="project" value="InterPro"/>
</dbReference>
<feature type="domain" description="Nucleoporin POM152 ninth Ig-like" evidence="6">
    <location>
        <begin position="1090"/>
        <end position="1167"/>
    </location>
</feature>
<dbReference type="InParanoid" id="W3XHF8"/>
<feature type="domain" description="Nucleoporin POM152 first Ig-like" evidence="5">
    <location>
        <begin position="209"/>
        <end position="318"/>
    </location>
</feature>
<dbReference type="InterPro" id="IPR056541">
    <property type="entry name" value="Ig-like_POM152"/>
</dbReference>
<organism evidence="7 8">
    <name type="scientific">Pestalotiopsis fici (strain W106-1 / CGMCC3.15140)</name>
    <dbReference type="NCBI Taxonomy" id="1229662"/>
    <lineage>
        <taxon>Eukaryota</taxon>
        <taxon>Fungi</taxon>
        <taxon>Dikarya</taxon>
        <taxon>Ascomycota</taxon>
        <taxon>Pezizomycotina</taxon>
        <taxon>Sordariomycetes</taxon>
        <taxon>Xylariomycetidae</taxon>
        <taxon>Amphisphaeriales</taxon>
        <taxon>Sporocadaceae</taxon>
        <taxon>Pestalotiopsis</taxon>
    </lineage>
</organism>
<dbReference type="PANTHER" id="PTHR28206:SF1">
    <property type="entry name" value="NUCLEOPORIN POM152"/>
    <property type="match status" value="1"/>
</dbReference>
<feature type="domain" description="Nucleoporin POM152 Ig-like" evidence="4">
    <location>
        <begin position="774"/>
        <end position="860"/>
    </location>
</feature>